<dbReference type="GO" id="GO:0007411">
    <property type="term" value="P:axon guidance"/>
    <property type="evidence" value="ECO:0007669"/>
    <property type="project" value="TreeGrafter"/>
</dbReference>
<evidence type="ECO:0000259" key="3">
    <source>
        <dbReference type="PROSITE" id="PS50835"/>
    </source>
</evidence>
<dbReference type="OrthoDB" id="9355041at2759"/>
<organism evidence="4 6">
    <name type="scientific">Arctia plantaginis</name>
    <name type="common">Wood tiger moth</name>
    <name type="synonym">Phalaena plantaginis</name>
    <dbReference type="NCBI Taxonomy" id="874455"/>
    <lineage>
        <taxon>Eukaryota</taxon>
        <taxon>Metazoa</taxon>
        <taxon>Ecdysozoa</taxon>
        <taxon>Arthropoda</taxon>
        <taxon>Hexapoda</taxon>
        <taxon>Insecta</taxon>
        <taxon>Pterygota</taxon>
        <taxon>Neoptera</taxon>
        <taxon>Endopterygota</taxon>
        <taxon>Lepidoptera</taxon>
        <taxon>Glossata</taxon>
        <taxon>Ditrysia</taxon>
        <taxon>Noctuoidea</taxon>
        <taxon>Erebidae</taxon>
        <taxon>Arctiinae</taxon>
        <taxon>Arctia</taxon>
    </lineage>
</organism>
<evidence type="ECO:0000313" key="7">
    <source>
        <dbReference type="Proteomes" id="UP000494256"/>
    </source>
</evidence>
<evidence type="ECO:0000256" key="2">
    <source>
        <dbReference type="ARBA" id="ARBA00023319"/>
    </source>
</evidence>
<dbReference type="InterPro" id="IPR013783">
    <property type="entry name" value="Ig-like_fold"/>
</dbReference>
<keyword evidence="2" id="KW-0393">Immunoglobulin domain</keyword>
<evidence type="ECO:0000256" key="1">
    <source>
        <dbReference type="ARBA" id="ARBA00022737"/>
    </source>
</evidence>
<dbReference type="CDD" id="cd00096">
    <property type="entry name" value="Ig"/>
    <property type="match status" value="2"/>
</dbReference>
<feature type="domain" description="Ig-like" evidence="3">
    <location>
        <begin position="108"/>
        <end position="193"/>
    </location>
</feature>
<dbReference type="GO" id="GO:0030424">
    <property type="term" value="C:axon"/>
    <property type="evidence" value="ECO:0007669"/>
    <property type="project" value="TreeGrafter"/>
</dbReference>
<dbReference type="InterPro" id="IPR036179">
    <property type="entry name" value="Ig-like_dom_sf"/>
</dbReference>
<dbReference type="SUPFAM" id="SSF48726">
    <property type="entry name" value="Immunoglobulin"/>
    <property type="match status" value="3"/>
</dbReference>
<dbReference type="GO" id="GO:0007156">
    <property type="term" value="P:homophilic cell adhesion via plasma membrane adhesion molecules"/>
    <property type="evidence" value="ECO:0007669"/>
    <property type="project" value="TreeGrafter"/>
</dbReference>
<dbReference type="GO" id="GO:0070593">
    <property type="term" value="P:dendrite self-avoidance"/>
    <property type="evidence" value="ECO:0007669"/>
    <property type="project" value="TreeGrafter"/>
</dbReference>
<dbReference type="Pfam" id="PF07679">
    <property type="entry name" value="I-set"/>
    <property type="match status" value="2"/>
</dbReference>
<dbReference type="PANTHER" id="PTHR10075:SF85">
    <property type="entry name" value="NCAM (NEURAL CELL ADHESION MOLECULE) HOMOLOG"/>
    <property type="match status" value="1"/>
</dbReference>
<evidence type="ECO:0000313" key="4">
    <source>
        <dbReference type="EMBL" id="CAB3223269.1"/>
    </source>
</evidence>
<dbReference type="EMBL" id="CADEBD010000337">
    <property type="protein sequence ID" value="CAB3247956.1"/>
    <property type="molecule type" value="Genomic_DNA"/>
</dbReference>
<dbReference type="EMBL" id="CADEBC010000135">
    <property type="protein sequence ID" value="CAB3223269.1"/>
    <property type="molecule type" value="Genomic_DNA"/>
</dbReference>
<name>A0A8S0YV14_ARCPL</name>
<proteinExistence type="predicted"/>
<dbReference type="Proteomes" id="UP000494106">
    <property type="component" value="Unassembled WGS sequence"/>
</dbReference>
<dbReference type="InterPro" id="IPR036116">
    <property type="entry name" value="FN3_sf"/>
</dbReference>
<dbReference type="SMART" id="SM00408">
    <property type="entry name" value="IGc2"/>
    <property type="match status" value="2"/>
</dbReference>
<dbReference type="InterPro" id="IPR007110">
    <property type="entry name" value="Ig-like_dom"/>
</dbReference>
<keyword evidence="6" id="KW-1185">Reference proteome</keyword>
<feature type="domain" description="Ig-like" evidence="3">
    <location>
        <begin position="10"/>
        <end position="106"/>
    </location>
</feature>
<evidence type="ECO:0000313" key="6">
    <source>
        <dbReference type="Proteomes" id="UP000494106"/>
    </source>
</evidence>
<keyword evidence="1" id="KW-0677">Repeat</keyword>
<protein>
    <recommendedName>
        <fullName evidence="3">Ig-like domain-containing protein</fullName>
    </recommendedName>
</protein>
<dbReference type="AlphaFoldDB" id="A0A8S0YV14"/>
<dbReference type="Gene3D" id="2.60.40.10">
    <property type="entry name" value="Immunoglobulins"/>
    <property type="match status" value="3"/>
</dbReference>
<dbReference type="SUPFAM" id="SSF49265">
    <property type="entry name" value="Fibronectin type III"/>
    <property type="match status" value="1"/>
</dbReference>
<dbReference type="InterPro" id="IPR013098">
    <property type="entry name" value="Ig_I-set"/>
</dbReference>
<gene>
    <name evidence="5" type="ORF">APLA_LOCUS12245</name>
    <name evidence="4" type="ORF">APLA_LOCUS1548</name>
</gene>
<dbReference type="GO" id="GO:0005886">
    <property type="term" value="C:plasma membrane"/>
    <property type="evidence" value="ECO:0007669"/>
    <property type="project" value="TreeGrafter"/>
</dbReference>
<dbReference type="PANTHER" id="PTHR10075">
    <property type="entry name" value="BASIGIN RELATED"/>
    <property type="match status" value="1"/>
</dbReference>
<dbReference type="InterPro" id="IPR003598">
    <property type="entry name" value="Ig_sub2"/>
</dbReference>
<evidence type="ECO:0000313" key="5">
    <source>
        <dbReference type="EMBL" id="CAB3247956.1"/>
    </source>
</evidence>
<dbReference type="GO" id="GO:0098632">
    <property type="term" value="F:cell-cell adhesion mediator activity"/>
    <property type="evidence" value="ECO:0007669"/>
    <property type="project" value="TreeGrafter"/>
</dbReference>
<reference evidence="6 7" key="1">
    <citation type="submission" date="2020-04" db="EMBL/GenBank/DDBJ databases">
        <authorList>
            <person name="Wallbank WR R."/>
            <person name="Pardo Diaz C."/>
            <person name="Kozak K."/>
            <person name="Martin S."/>
            <person name="Jiggins C."/>
            <person name="Moest M."/>
            <person name="Warren A I."/>
            <person name="Byers J.R.P. K."/>
            <person name="Montejo-Kovacevich G."/>
            <person name="Yen C E."/>
        </authorList>
    </citation>
    <scope>NUCLEOTIDE SEQUENCE [LARGE SCALE GENOMIC DNA]</scope>
</reference>
<sequence>MARSTDTEEPTLSILARSTVYNINETKAIFCEGHNLLEPIQWYTPSGKLVEERSIKNKRVFVERRESGTLAVLIMHSIKISDGGNWTCKSGELQETREFIVGEKVSLPVKNVSMEGEESKSIKLTCEAVGYPAPVVVWYKEKQAISDKEPPKKYVIGDDHSLTIKKLNHADAGVYTCKVRQKALSHYTEKTVQLYVQHKPIIYRQTGENPMIYPNQKYKTEEVYAILNDTKNVTCSAIAHPPPVFAWNRRRGGYDDSPITDPDTVMTAEDGSNSVLILRLYNESYFGEYRCSATNSKGSESIIFHVSPGTKPDPPDYVSLYKANVTELTFNVSCSSCIFPDIDDPVTPDPKVVLAYSFQFVKVNNSYEPDWTASIDYEVDVTYDSTLYTVGPLENSTAYHAQVRTRNAAGYSEWIDIPGEIKTLNNAMKFGATLLLVFCAIMFTSLF</sequence>
<accession>A0A8S0YV14</accession>
<feature type="domain" description="Ig-like" evidence="3">
    <location>
        <begin position="210"/>
        <end position="307"/>
    </location>
</feature>
<dbReference type="InterPro" id="IPR003961">
    <property type="entry name" value="FN3_dom"/>
</dbReference>
<dbReference type="CDD" id="cd00063">
    <property type="entry name" value="FN3"/>
    <property type="match status" value="1"/>
</dbReference>
<dbReference type="InterPro" id="IPR003599">
    <property type="entry name" value="Ig_sub"/>
</dbReference>
<dbReference type="SMART" id="SM00409">
    <property type="entry name" value="IG"/>
    <property type="match status" value="3"/>
</dbReference>
<dbReference type="PROSITE" id="PS50835">
    <property type="entry name" value="IG_LIKE"/>
    <property type="match status" value="3"/>
</dbReference>
<dbReference type="Proteomes" id="UP000494256">
    <property type="component" value="Unassembled WGS sequence"/>
</dbReference>
<comment type="caution">
    <text evidence="4">The sequence shown here is derived from an EMBL/GenBank/DDBJ whole genome shotgun (WGS) entry which is preliminary data.</text>
</comment>